<dbReference type="PANTHER" id="PTHR13495">
    <property type="entry name" value="NEFA-INTERACTING NUCLEAR PROTEIN NIP30"/>
    <property type="match status" value="1"/>
</dbReference>
<dbReference type="Pfam" id="PF10187">
    <property type="entry name" value="FAM192A_Fyv6_N"/>
    <property type="match status" value="1"/>
</dbReference>
<dbReference type="EMBL" id="CP119893">
    <property type="protein sequence ID" value="WFD25927.1"/>
    <property type="molecule type" value="Genomic_DNA"/>
</dbReference>
<feature type="compositionally biased region" description="Basic and acidic residues" evidence="3">
    <location>
        <begin position="20"/>
        <end position="38"/>
    </location>
</feature>
<feature type="region of interest" description="Disordered" evidence="3">
    <location>
        <begin position="120"/>
        <end position="209"/>
    </location>
</feature>
<protein>
    <recommendedName>
        <fullName evidence="4">FAM192A/Fyv6 N-terminal domain-containing protein</fullName>
    </recommendedName>
</protein>
<evidence type="ECO:0000259" key="4">
    <source>
        <dbReference type="Pfam" id="PF10187"/>
    </source>
</evidence>
<feature type="region of interest" description="Disordered" evidence="3">
    <location>
        <begin position="1"/>
        <end position="51"/>
    </location>
</feature>
<reference evidence="5" key="1">
    <citation type="submission" date="2023-03" db="EMBL/GenBank/DDBJ databases">
        <title>Mating type loci evolution in Malassezia.</title>
        <authorList>
            <person name="Coelho M.A."/>
        </authorList>
    </citation>
    <scope>NUCLEOTIDE SEQUENCE</scope>
    <source>
        <strain evidence="5">CBS 9557</strain>
    </source>
</reference>
<keyword evidence="2" id="KW-0539">Nucleus</keyword>
<accession>A0AAF0J1H6</accession>
<keyword evidence="6" id="KW-1185">Reference proteome</keyword>
<dbReference type="AlphaFoldDB" id="A0AAF0J1H6"/>
<name>A0AAF0J1H6_9BASI</name>
<dbReference type="PANTHER" id="PTHR13495:SF0">
    <property type="entry name" value="PSME3-INTERACTING PROTEIN"/>
    <property type="match status" value="1"/>
</dbReference>
<comment type="subcellular location">
    <subcellularLocation>
        <location evidence="1">Nucleus</location>
    </subcellularLocation>
</comment>
<evidence type="ECO:0000313" key="5">
    <source>
        <dbReference type="EMBL" id="WFD25927.1"/>
    </source>
</evidence>
<evidence type="ECO:0000256" key="2">
    <source>
        <dbReference type="ARBA" id="ARBA00023242"/>
    </source>
</evidence>
<evidence type="ECO:0000256" key="1">
    <source>
        <dbReference type="ARBA" id="ARBA00004123"/>
    </source>
</evidence>
<evidence type="ECO:0000256" key="3">
    <source>
        <dbReference type="SAM" id="MobiDB-lite"/>
    </source>
</evidence>
<proteinExistence type="predicted"/>
<feature type="compositionally biased region" description="Polar residues" evidence="3">
    <location>
        <begin position="120"/>
        <end position="132"/>
    </location>
</feature>
<sequence>MSGAAGSSANRFVTQNDLSDAQKRREKDIREAYARIGEEPPPAPADETYDPRPLYERLQEAKAMQDEKLEEMFKLRNQFRGLDESESKFLSDILQARKKREEIKRHEEAKELEQFRRCVNTTNNSATETKSAPTPAPLADKTLIPAIPKTRTRTDALAKRKRGRENALGIVRKTSVPPHGLASAVAEPAQLTTTPKDTEVSERAPASDS</sequence>
<dbReference type="Proteomes" id="UP001213623">
    <property type="component" value="Chromosome 2"/>
</dbReference>
<dbReference type="InterPro" id="IPR019331">
    <property type="entry name" value="FAM192A/Fyv6_N"/>
</dbReference>
<feature type="domain" description="FAM192A/Fyv6 N-terminal" evidence="4">
    <location>
        <begin position="12"/>
        <end position="116"/>
    </location>
</feature>
<gene>
    <name evidence="5" type="ORF">MNAN1_000900</name>
</gene>
<feature type="compositionally biased region" description="Polar residues" evidence="3">
    <location>
        <begin position="1"/>
        <end position="19"/>
    </location>
</feature>
<evidence type="ECO:0000313" key="6">
    <source>
        <dbReference type="Proteomes" id="UP001213623"/>
    </source>
</evidence>
<organism evidence="5 6">
    <name type="scientific">Malassezia nana</name>
    <dbReference type="NCBI Taxonomy" id="180528"/>
    <lineage>
        <taxon>Eukaryota</taxon>
        <taxon>Fungi</taxon>
        <taxon>Dikarya</taxon>
        <taxon>Basidiomycota</taxon>
        <taxon>Ustilaginomycotina</taxon>
        <taxon>Malasseziomycetes</taxon>
        <taxon>Malasseziales</taxon>
        <taxon>Malasseziaceae</taxon>
        <taxon>Malassezia</taxon>
    </lineage>
</organism>
<dbReference type="GO" id="GO:0005634">
    <property type="term" value="C:nucleus"/>
    <property type="evidence" value="ECO:0007669"/>
    <property type="project" value="UniProtKB-SubCell"/>
</dbReference>
<dbReference type="InterPro" id="IPR039845">
    <property type="entry name" value="FAM192A"/>
</dbReference>